<proteinExistence type="predicted"/>
<dbReference type="AlphaFoldDB" id="A0A0F9B6E7"/>
<comment type="caution">
    <text evidence="1">The sequence shown here is derived from an EMBL/GenBank/DDBJ whole genome shotgun (WGS) entry which is preliminary data.</text>
</comment>
<protein>
    <submittedName>
        <fullName evidence="1">Uncharacterized protein</fullName>
    </submittedName>
</protein>
<dbReference type="EMBL" id="LAZR01050936">
    <property type="protein sequence ID" value="KKK86244.1"/>
    <property type="molecule type" value="Genomic_DNA"/>
</dbReference>
<evidence type="ECO:0000313" key="1">
    <source>
        <dbReference type="EMBL" id="KKK86244.1"/>
    </source>
</evidence>
<sequence length="40" mass="5163">MKNEPIKWPTAESKWWWMRFRMTRRSKWRVLRVKVRQCLG</sequence>
<reference evidence="1" key="1">
    <citation type="journal article" date="2015" name="Nature">
        <title>Complex archaea that bridge the gap between prokaryotes and eukaryotes.</title>
        <authorList>
            <person name="Spang A."/>
            <person name="Saw J.H."/>
            <person name="Jorgensen S.L."/>
            <person name="Zaremba-Niedzwiedzka K."/>
            <person name="Martijn J."/>
            <person name="Lind A.E."/>
            <person name="van Eijk R."/>
            <person name="Schleper C."/>
            <person name="Guy L."/>
            <person name="Ettema T.J."/>
        </authorList>
    </citation>
    <scope>NUCLEOTIDE SEQUENCE</scope>
</reference>
<feature type="non-terminal residue" evidence="1">
    <location>
        <position position="40"/>
    </location>
</feature>
<gene>
    <name evidence="1" type="ORF">LCGC14_2765200</name>
</gene>
<name>A0A0F9B6E7_9ZZZZ</name>
<accession>A0A0F9B6E7</accession>
<organism evidence="1">
    <name type="scientific">marine sediment metagenome</name>
    <dbReference type="NCBI Taxonomy" id="412755"/>
    <lineage>
        <taxon>unclassified sequences</taxon>
        <taxon>metagenomes</taxon>
        <taxon>ecological metagenomes</taxon>
    </lineage>
</organism>